<keyword evidence="3" id="KW-1185">Reference proteome</keyword>
<organism evidence="2 3">
    <name type="scientific">Sebaldella termitidis (strain ATCC 33386 / NCTC 11300)</name>
    <dbReference type="NCBI Taxonomy" id="526218"/>
    <lineage>
        <taxon>Bacteria</taxon>
        <taxon>Fusobacteriati</taxon>
        <taxon>Fusobacteriota</taxon>
        <taxon>Fusobacteriia</taxon>
        <taxon>Fusobacteriales</taxon>
        <taxon>Leptotrichiaceae</taxon>
        <taxon>Sebaldella</taxon>
    </lineage>
</organism>
<accession>D1ARZ8</accession>
<name>D1ARZ8_SEBTE</name>
<sequence length="93" mass="10910">MIRKSITIDEAEYEKLNNIAHREKISFSEVIRKAMNIYINQYEDISLVEYIKKNCGYVSDEEEKELLSWIDEPDLDPNEGSELTIEQIIKGNL</sequence>
<protein>
    <submittedName>
        <fullName evidence="2">CopG domain protein DNA-binding domain protein</fullName>
    </submittedName>
</protein>
<keyword evidence="2" id="KW-0238">DNA-binding</keyword>
<dbReference type="Gene3D" id="1.10.1220.10">
    <property type="entry name" value="Met repressor-like"/>
    <property type="match status" value="1"/>
</dbReference>
<dbReference type="Pfam" id="PF01402">
    <property type="entry name" value="RHH_1"/>
    <property type="match status" value="1"/>
</dbReference>
<dbReference type="GO" id="GO:0006355">
    <property type="term" value="P:regulation of DNA-templated transcription"/>
    <property type="evidence" value="ECO:0007669"/>
    <property type="project" value="InterPro"/>
</dbReference>
<dbReference type="GO" id="GO:0003677">
    <property type="term" value="F:DNA binding"/>
    <property type="evidence" value="ECO:0007669"/>
    <property type="project" value="UniProtKB-KW"/>
</dbReference>
<dbReference type="InterPro" id="IPR002145">
    <property type="entry name" value="CopG"/>
</dbReference>
<dbReference type="RefSeq" id="WP_012863560.1">
    <property type="nucleotide sequence ID" value="NC_013518.1"/>
</dbReference>
<reference evidence="2 3" key="1">
    <citation type="journal article" date="2010" name="Stand. Genomic Sci.">
        <title>Complete genome sequence of Sebaldella termitidis type strain (NCTC 11300).</title>
        <authorList>
            <person name="Harmon-Smith M."/>
            <person name="Celia L."/>
            <person name="Chertkov O."/>
            <person name="Lapidus A."/>
            <person name="Copeland A."/>
            <person name="Glavina Del Rio T."/>
            <person name="Nolan M."/>
            <person name="Lucas S."/>
            <person name="Tice H."/>
            <person name="Cheng J.F."/>
            <person name="Han C."/>
            <person name="Detter J.C."/>
            <person name="Bruce D."/>
            <person name="Goodwin L."/>
            <person name="Pitluck S."/>
            <person name="Pati A."/>
            <person name="Liolios K."/>
            <person name="Ivanova N."/>
            <person name="Mavromatis K."/>
            <person name="Mikhailova N."/>
            <person name="Chen A."/>
            <person name="Palaniappan K."/>
            <person name="Land M."/>
            <person name="Hauser L."/>
            <person name="Chang Y.J."/>
            <person name="Jeffries C.D."/>
            <person name="Brettin T."/>
            <person name="Goker M."/>
            <person name="Beck B."/>
            <person name="Bristow J."/>
            <person name="Eisen J.A."/>
            <person name="Markowitz V."/>
            <person name="Hugenholtz P."/>
            <person name="Kyrpides N.C."/>
            <person name="Klenk H.P."/>
            <person name="Chen F."/>
        </authorList>
    </citation>
    <scope>NUCLEOTIDE SEQUENCE [LARGE SCALE GENOMIC DNA]</scope>
    <source>
        <strain evidence="3">ATCC 33386 / NCTC 11300</strain>
        <plasmid evidence="3">Plasmid pSTERM01</plasmid>
    </source>
</reference>
<geneLocation type="plasmid" evidence="2 3">
    <name>pSTERM01</name>
</geneLocation>
<evidence type="ECO:0000259" key="1">
    <source>
        <dbReference type="Pfam" id="PF01402"/>
    </source>
</evidence>
<gene>
    <name evidence="2" type="ORF">Sterm_4153</name>
</gene>
<dbReference type="KEGG" id="str:Sterm_4153"/>
<dbReference type="Proteomes" id="UP000000845">
    <property type="component" value="Plasmid pSTERM01"/>
</dbReference>
<evidence type="ECO:0000313" key="2">
    <source>
        <dbReference type="EMBL" id="ACZ10985.1"/>
    </source>
</evidence>
<dbReference type="AlphaFoldDB" id="D1ARZ8"/>
<proteinExistence type="predicted"/>
<dbReference type="InterPro" id="IPR013321">
    <property type="entry name" value="Arc_rbn_hlx_hlx"/>
</dbReference>
<feature type="domain" description="Ribbon-helix-helix protein CopG" evidence="1">
    <location>
        <begin position="5"/>
        <end position="41"/>
    </location>
</feature>
<keyword evidence="2" id="KW-0614">Plasmid</keyword>
<dbReference type="EMBL" id="CP001740">
    <property type="protein sequence ID" value="ACZ10985.1"/>
    <property type="molecule type" value="Genomic_DNA"/>
</dbReference>
<evidence type="ECO:0000313" key="3">
    <source>
        <dbReference type="Proteomes" id="UP000000845"/>
    </source>
</evidence>
<dbReference type="HOGENOM" id="CLU_180090_0_0_0"/>